<protein>
    <submittedName>
        <fullName evidence="1">Uncharacterized protein</fullName>
    </submittedName>
</protein>
<organism evidence="1 2">
    <name type="scientific">Lepraria finkii</name>
    <dbReference type="NCBI Taxonomy" id="1340010"/>
    <lineage>
        <taxon>Eukaryota</taxon>
        <taxon>Fungi</taxon>
        <taxon>Dikarya</taxon>
        <taxon>Ascomycota</taxon>
        <taxon>Pezizomycotina</taxon>
        <taxon>Lecanoromycetes</taxon>
        <taxon>OSLEUM clade</taxon>
        <taxon>Lecanoromycetidae</taxon>
        <taxon>Lecanorales</taxon>
        <taxon>Lecanorineae</taxon>
        <taxon>Stereocaulaceae</taxon>
        <taxon>Lepraria</taxon>
    </lineage>
</organism>
<reference evidence="1 2" key="1">
    <citation type="submission" date="2024-09" db="EMBL/GenBank/DDBJ databases">
        <title>Rethinking Asexuality: The Enigmatic Case of Functional Sexual Genes in Lepraria (Stereocaulaceae).</title>
        <authorList>
            <person name="Doellman M."/>
            <person name="Sun Y."/>
            <person name="Barcenas-Pena A."/>
            <person name="Lumbsch H.T."/>
            <person name="Grewe F."/>
        </authorList>
    </citation>
    <scope>NUCLEOTIDE SEQUENCE [LARGE SCALE GENOMIC DNA]</scope>
    <source>
        <strain evidence="1 2">Grewe 0041</strain>
    </source>
</reference>
<sequence>MSAPGNTDASTTIPERAVDFLGFAAQFGLSLYVQEVIESRPERLNSTATYLLRCAMCYAMCLAKSSRAAHYKYSKYLELIATRIGRGGKPYAPIFSATIWISFLEEMFDMTTFARLTWPGRETPFDSAQTSKTRAIAAKTFLENGAKVHEITYFSVPFPVNPVADTEILDAISGAKLQSVHIEMQLSTPSTLEKSLEGGPEWANIHRLCNTKGARFYSKCTHLTFQRYSGGNIEHCEHS</sequence>
<comment type="caution">
    <text evidence="1">The sequence shown here is derived from an EMBL/GenBank/DDBJ whole genome shotgun (WGS) entry which is preliminary data.</text>
</comment>
<accession>A0ABR4BJ50</accession>
<dbReference type="Proteomes" id="UP001590951">
    <property type="component" value="Unassembled WGS sequence"/>
</dbReference>
<dbReference type="EMBL" id="JBHFEH010000003">
    <property type="protein sequence ID" value="KAL2057851.1"/>
    <property type="molecule type" value="Genomic_DNA"/>
</dbReference>
<name>A0ABR4BJ50_9LECA</name>
<proteinExistence type="predicted"/>
<evidence type="ECO:0000313" key="2">
    <source>
        <dbReference type="Proteomes" id="UP001590951"/>
    </source>
</evidence>
<evidence type="ECO:0000313" key="1">
    <source>
        <dbReference type="EMBL" id="KAL2057851.1"/>
    </source>
</evidence>
<keyword evidence="2" id="KW-1185">Reference proteome</keyword>
<gene>
    <name evidence="1" type="ORF">ABVK25_001468</name>
</gene>